<organism evidence="2 3">
    <name type="scientific">Streptomyces glomeratus</name>
    <dbReference type="NCBI Taxonomy" id="284452"/>
    <lineage>
        <taxon>Bacteria</taxon>
        <taxon>Bacillati</taxon>
        <taxon>Actinomycetota</taxon>
        <taxon>Actinomycetes</taxon>
        <taxon>Kitasatosporales</taxon>
        <taxon>Streptomycetaceae</taxon>
        <taxon>Streptomyces</taxon>
    </lineage>
</organism>
<feature type="transmembrane region" description="Helical" evidence="1">
    <location>
        <begin position="9"/>
        <end position="28"/>
    </location>
</feature>
<comment type="caution">
    <text evidence="2">The sequence shown here is derived from an EMBL/GenBank/DDBJ whole genome shotgun (WGS) entry which is preliminary data.</text>
</comment>
<evidence type="ECO:0000313" key="2">
    <source>
        <dbReference type="EMBL" id="GAA3067820.1"/>
    </source>
</evidence>
<dbReference type="Proteomes" id="UP001501532">
    <property type="component" value="Unassembled WGS sequence"/>
</dbReference>
<name>A0ABP6LZI0_9ACTN</name>
<keyword evidence="1" id="KW-1133">Transmembrane helix</keyword>
<gene>
    <name evidence="2" type="ORF">GCM10010448_59000</name>
</gene>
<sequence length="316" mass="33860">MSPRVARAAVWAMLPTEIALLVCGVAGVRIPGAVFVGAEALVSTVLALEAVTLWRLYAQRRRAGAGHRNAVLNAVRDALHTLVPAAARRVVAHEVRALYSLGLWVLRRRHQVPEGALAVAYTGPQTAMMYGLLFVSVIETAVPALLIRRPLVHATLLVVDVYGLVLVLALHASCVVRPHVVGSDGSLRIRYGALFDLWVPAAAIAAARVERRYPDGRLLQLHTDGVLDLAVGSQTTVTVELTKPVEFVRPLGAKGFARTLRFHADHPCETVTALTQVRPDPPSCVARCHCGAHPGRHRTRGCAGDETLGDAVSSSL</sequence>
<keyword evidence="1" id="KW-0812">Transmembrane</keyword>
<feature type="transmembrane region" description="Helical" evidence="1">
    <location>
        <begin position="151"/>
        <end position="171"/>
    </location>
</feature>
<evidence type="ECO:0000313" key="3">
    <source>
        <dbReference type="Proteomes" id="UP001501532"/>
    </source>
</evidence>
<reference evidence="3" key="1">
    <citation type="journal article" date="2019" name="Int. J. Syst. Evol. Microbiol.">
        <title>The Global Catalogue of Microorganisms (GCM) 10K type strain sequencing project: providing services to taxonomists for standard genome sequencing and annotation.</title>
        <authorList>
            <consortium name="The Broad Institute Genomics Platform"/>
            <consortium name="The Broad Institute Genome Sequencing Center for Infectious Disease"/>
            <person name="Wu L."/>
            <person name="Ma J."/>
        </authorList>
    </citation>
    <scope>NUCLEOTIDE SEQUENCE [LARGE SCALE GENOMIC DNA]</scope>
    <source>
        <strain evidence="3">JCM 9091</strain>
    </source>
</reference>
<keyword evidence="1" id="KW-0472">Membrane</keyword>
<evidence type="ECO:0008006" key="4">
    <source>
        <dbReference type="Google" id="ProtNLM"/>
    </source>
</evidence>
<dbReference type="EMBL" id="BAAAUF010000060">
    <property type="protein sequence ID" value="GAA3067820.1"/>
    <property type="molecule type" value="Genomic_DNA"/>
</dbReference>
<accession>A0ABP6LZI0</accession>
<feature type="transmembrane region" description="Helical" evidence="1">
    <location>
        <begin position="34"/>
        <end position="58"/>
    </location>
</feature>
<proteinExistence type="predicted"/>
<dbReference type="RefSeq" id="WP_234520250.1">
    <property type="nucleotide sequence ID" value="NZ_BAAAUF010000060.1"/>
</dbReference>
<feature type="transmembrane region" description="Helical" evidence="1">
    <location>
        <begin position="191"/>
        <end position="209"/>
    </location>
</feature>
<protein>
    <recommendedName>
        <fullName evidence="4">Integral membrane protein</fullName>
    </recommendedName>
</protein>
<evidence type="ECO:0000256" key="1">
    <source>
        <dbReference type="SAM" id="Phobius"/>
    </source>
</evidence>
<keyword evidence="3" id="KW-1185">Reference proteome</keyword>